<dbReference type="Proteomes" id="UP000199184">
    <property type="component" value="Unassembled WGS sequence"/>
</dbReference>
<dbReference type="EMBL" id="FMAI01000039">
    <property type="protein sequence ID" value="SCB55363.1"/>
    <property type="molecule type" value="Genomic_DNA"/>
</dbReference>
<evidence type="ECO:0000313" key="1">
    <source>
        <dbReference type="EMBL" id="SCB55363.1"/>
    </source>
</evidence>
<keyword evidence="2" id="KW-1185">Reference proteome</keyword>
<gene>
    <name evidence="1" type="ORF">GA0061098_103929</name>
</gene>
<reference evidence="2" key="1">
    <citation type="submission" date="2016-08" db="EMBL/GenBank/DDBJ databases">
        <authorList>
            <person name="Varghese N."/>
            <person name="Submissions Spin"/>
        </authorList>
    </citation>
    <scope>NUCLEOTIDE SEQUENCE [LARGE SCALE GENOMIC DNA]</scope>
    <source>
        <strain evidence="2">ERR11</strain>
    </source>
</reference>
<dbReference type="AlphaFoldDB" id="A0A1C3XSX7"/>
<organism evidence="1 2">
    <name type="scientific">Bradyrhizobium shewense</name>
    <dbReference type="NCBI Taxonomy" id="1761772"/>
    <lineage>
        <taxon>Bacteria</taxon>
        <taxon>Pseudomonadati</taxon>
        <taxon>Pseudomonadota</taxon>
        <taxon>Alphaproteobacteria</taxon>
        <taxon>Hyphomicrobiales</taxon>
        <taxon>Nitrobacteraceae</taxon>
        <taxon>Bradyrhizobium</taxon>
    </lineage>
</organism>
<name>A0A1C3XSX7_9BRAD</name>
<protein>
    <submittedName>
        <fullName evidence="1">Uncharacterized protein</fullName>
    </submittedName>
</protein>
<evidence type="ECO:0000313" key="2">
    <source>
        <dbReference type="Proteomes" id="UP000199184"/>
    </source>
</evidence>
<proteinExistence type="predicted"/>
<sequence length="62" mass="6682">MPAPGEVRDSDMRLMTATGTFAGSFLTLPKGYRLRPHQADHIANYRLDAGFGIAASASDRSD</sequence>
<accession>A0A1C3XSX7</accession>